<sequence length="191" mass="22405">MTHRLPLPEENYITIISAYVPNLDADTVKNHICHHLSNIIFNIPPKDKLLLLRDFKASVGKYHRLWENAIGKEGVGNCSSNEHLLLHYAIIQQQDIRGFFIIKVGLKVHEYWTDHRLIITCMRITILNEEIVDEERRAIRYKVTETANTVFSFTNIKNQDCFDDNKIEINNLNQAKMNARRTREQKIEYAD</sequence>
<gene>
    <name evidence="1" type="ORF">OCBIM_22017149mg</name>
</gene>
<evidence type="ECO:0000313" key="1">
    <source>
        <dbReference type="EMBL" id="KOF87269.1"/>
    </source>
</evidence>
<dbReference type="AlphaFoldDB" id="A0A0L8HDV7"/>
<organism evidence="1">
    <name type="scientific">Octopus bimaculoides</name>
    <name type="common">California two-spotted octopus</name>
    <dbReference type="NCBI Taxonomy" id="37653"/>
    <lineage>
        <taxon>Eukaryota</taxon>
        <taxon>Metazoa</taxon>
        <taxon>Spiralia</taxon>
        <taxon>Lophotrochozoa</taxon>
        <taxon>Mollusca</taxon>
        <taxon>Cephalopoda</taxon>
        <taxon>Coleoidea</taxon>
        <taxon>Octopodiformes</taxon>
        <taxon>Octopoda</taxon>
        <taxon>Incirrata</taxon>
        <taxon>Octopodidae</taxon>
        <taxon>Octopus</taxon>
    </lineage>
</organism>
<name>A0A0L8HDV7_OCTBM</name>
<reference evidence="1" key="1">
    <citation type="submission" date="2015-07" db="EMBL/GenBank/DDBJ databases">
        <title>MeaNS - Measles Nucleotide Surveillance Program.</title>
        <authorList>
            <person name="Tran T."/>
            <person name="Druce J."/>
        </authorList>
    </citation>
    <scope>NUCLEOTIDE SEQUENCE</scope>
    <source>
        <strain evidence="1">UCB-OBI-ISO-001</strain>
        <tissue evidence="1">Gonad</tissue>
    </source>
</reference>
<evidence type="ECO:0008006" key="2">
    <source>
        <dbReference type="Google" id="ProtNLM"/>
    </source>
</evidence>
<protein>
    <recommendedName>
        <fullName evidence="2">Endonuclease/exonuclease/phosphatase domain-containing protein</fullName>
    </recommendedName>
</protein>
<proteinExistence type="predicted"/>
<accession>A0A0L8HDV7</accession>
<dbReference type="EMBL" id="KQ418456">
    <property type="protein sequence ID" value="KOF87269.1"/>
    <property type="molecule type" value="Genomic_DNA"/>
</dbReference>